<dbReference type="CDD" id="cd19410">
    <property type="entry name" value="HK9-like_sensor"/>
    <property type="match status" value="1"/>
</dbReference>
<feature type="domain" description="Response regulatory" evidence="12">
    <location>
        <begin position="1068"/>
        <end position="1185"/>
    </location>
</feature>
<keyword evidence="5" id="KW-0808">Transferase</keyword>
<keyword evidence="15" id="KW-1185">Reference proteome</keyword>
<feature type="coiled-coil region" evidence="9">
    <location>
        <begin position="432"/>
        <end position="515"/>
    </location>
</feature>
<feature type="domain" description="Response regulatory" evidence="12">
    <location>
        <begin position="800"/>
        <end position="913"/>
    </location>
</feature>
<evidence type="ECO:0000256" key="9">
    <source>
        <dbReference type="SAM" id="Coils"/>
    </source>
</evidence>
<dbReference type="InterPro" id="IPR003018">
    <property type="entry name" value="GAF"/>
</dbReference>
<dbReference type="EC" id="2.7.13.3" evidence="3"/>
<dbReference type="CDD" id="cd06225">
    <property type="entry name" value="HAMP"/>
    <property type="match status" value="1"/>
</dbReference>
<dbReference type="CDD" id="cd17546">
    <property type="entry name" value="REC_hyHK_CKI1_RcsC-like"/>
    <property type="match status" value="1"/>
</dbReference>
<dbReference type="PROSITE" id="PS50110">
    <property type="entry name" value="RESPONSE_REGULATORY"/>
    <property type="match status" value="3"/>
</dbReference>
<keyword evidence="10" id="KW-0812">Transmembrane</keyword>
<comment type="catalytic activity">
    <reaction evidence="1">
        <text>ATP + protein L-histidine = ADP + protein N-phospho-L-histidine.</text>
        <dbReference type="EC" id="2.7.13.3"/>
    </reaction>
</comment>
<keyword evidence="10" id="KW-1133">Transmembrane helix</keyword>
<evidence type="ECO:0000313" key="15">
    <source>
        <dbReference type="Proteomes" id="UP000638732"/>
    </source>
</evidence>
<dbReference type="InterPro" id="IPR004358">
    <property type="entry name" value="Sig_transdc_His_kin-like_C"/>
</dbReference>
<evidence type="ECO:0000256" key="2">
    <source>
        <dbReference type="ARBA" id="ARBA00004370"/>
    </source>
</evidence>
<dbReference type="Pfam" id="PF02518">
    <property type="entry name" value="HATPase_c"/>
    <property type="match status" value="1"/>
</dbReference>
<feature type="domain" description="HAMP" evidence="13">
    <location>
        <begin position="223"/>
        <end position="272"/>
    </location>
</feature>
<evidence type="ECO:0000256" key="8">
    <source>
        <dbReference type="PROSITE-ProRule" id="PRU00169"/>
    </source>
</evidence>
<dbReference type="InterPro" id="IPR029016">
    <property type="entry name" value="GAF-like_dom_sf"/>
</dbReference>
<keyword evidence="10" id="KW-0472">Membrane</keyword>
<dbReference type="Pfam" id="PF13185">
    <property type="entry name" value="GAF_2"/>
    <property type="match status" value="1"/>
</dbReference>
<dbReference type="PANTHER" id="PTHR45339:SF1">
    <property type="entry name" value="HYBRID SIGNAL TRANSDUCTION HISTIDINE KINASE J"/>
    <property type="match status" value="1"/>
</dbReference>
<dbReference type="PRINTS" id="PR00344">
    <property type="entry name" value="BCTRLSENSOR"/>
</dbReference>
<dbReference type="InterPro" id="IPR036890">
    <property type="entry name" value="HATPase_C_sf"/>
</dbReference>
<dbReference type="AlphaFoldDB" id="A0A965ZJ74"/>
<dbReference type="CDD" id="cd16922">
    <property type="entry name" value="HATPase_EvgS-ArcB-TorS-like"/>
    <property type="match status" value="1"/>
</dbReference>
<dbReference type="Pfam" id="PF00672">
    <property type="entry name" value="HAMP"/>
    <property type="match status" value="1"/>
</dbReference>
<dbReference type="SMART" id="SM00304">
    <property type="entry name" value="HAMP"/>
    <property type="match status" value="1"/>
</dbReference>
<evidence type="ECO:0000259" key="12">
    <source>
        <dbReference type="PROSITE" id="PS50110"/>
    </source>
</evidence>
<keyword evidence="7" id="KW-0902">Two-component regulatory system</keyword>
<feature type="domain" description="Histidine kinase" evidence="11">
    <location>
        <begin position="525"/>
        <end position="747"/>
    </location>
</feature>
<dbReference type="Pfam" id="PF00072">
    <property type="entry name" value="Response_reg"/>
    <property type="match status" value="3"/>
</dbReference>
<keyword evidence="4 8" id="KW-0597">Phosphoprotein</keyword>
<feature type="transmembrane region" description="Helical" evidence="10">
    <location>
        <begin position="12"/>
        <end position="31"/>
    </location>
</feature>
<dbReference type="SMART" id="SM00388">
    <property type="entry name" value="HisKA"/>
    <property type="match status" value="1"/>
</dbReference>
<evidence type="ECO:0000259" key="13">
    <source>
        <dbReference type="PROSITE" id="PS50885"/>
    </source>
</evidence>
<evidence type="ECO:0000259" key="11">
    <source>
        <dbReference type="PROSITE" id="PS50109"/>
    </source>
</evidence>
<dbReference type="SMART" id="SM00387">
    <property type="entry name" value="HATPase_c"/>
    <property type="match status" value="1"/>
</dbReference>
<dbReference type="SUPFAM" id="SSF55781">
    <property type="entry name" value="GAF domain-like"/>
    <property type="match status" value="1"/>
</dbReference>
<dbReference type="RefSeq" id="WP_166587074.1">
    <property type="nucleotide sequence ID" value="NZ_WWEO01000044.1"/>
</dbReference>
<dbReference type="Pfam" id="PF05227">
    <property type="entry name" value="CHASE3"/>
    <property type="match status" value="1"/>
</dbReference>
<dbReference type="CDD" id="cd00082">
    <property type="entry name" value="HisKA"/>
    <property type="match status" value="1"/>
</dbReference>
<organism evidence="14 15">
    <name type="scientific">Mucilaginibacter agri</name>
    <dbReference type="NCBI Taxonomy" id="2695265"/>
    <lineage>
        <taxon>Bacteria</taxon>
        <taxon>Pseudomonadati</taxon>
        <taxon>Bacteroidota</taxon>
        <taxon>Sphingobacteriia</taxon>
        <taxon>Sphingobacteriales</taxon>
        <taxon>Sphingobacteriaceae</taxon>
        <taxon>Mucilaginibacter</taxon>
    </lineage>
</organism>
<evidence type="ECO:0000313" key="14">
    <source>
        <dbReference type="EMBL" id="NCD71098.1"/>
    </source>
</evidence>
<dbReference type="Gene3D" id="3.30.450.40">
    <property type="match status" value="1"/>
</dbReference>
<dbReference type="SMART" id="SM00448">
    <property type="entry name" value="REC"/>
    <property type="match status" value="3"/>
</dbReference>
<comment type="caution">
    <text evidence="14">The sequence shown here is derived from an EMBL/GenBank/DDBJ whole genome shotgun (WGS) entry which is preliminary data.</text>
</comment>
<accession>A0A965ZJ74</accession>
<dbReference type="InterPro" id="IPR007891">
    <property type="entry name" value="CHASE3"/>
</dbReference>
<dbReference type="Gene3D" id="1.10.287.130">
    <property type="match status" value="1"/>
</dbReference>
<comment type="subcellular location">
    <subcellularLocation>
        <location evidence="2">Membrane</location>
    </subcellularLocation>
</comment>
<dbReference type="PROSITE" id="PS50885">
    <property type="entry name" value="HAMP"/>
    <property type="match status" value="1"/>
</dbReference>
<dbReference type="GO" id="GO:0016020">
    <property type="term" value="C:membrane"/>
    <property type="evidence" value="ECO:0007669"/>
    <property type="project" value="UniProtKB-SubCell"/>
</dbReference>
<feature type="modified residue" description="4-aspartylphosphate" evidence="8">
    <location>
        <position position="849"/>
    </location>
</feature>
<sequence>MKTTVTRNLQIGFGLSLLLLIISSIVSYVSITNLLTSSDMVDHSGQVIQSLETVISTMKDAETGQRGFLLSGREEFLAPYNGAYEKALLYTNKAQDLTVDNAKQQQNIAAVKSIMLKRMTILEQLINKKRSGGVVTVDDLRAGKSSMDALRVAIANMEHDENAMLIERTARLKQFSTFTPIIIIFAAIMSLAISIFSYFKVTSDLAERNRLQKALEDKDIETSHRIGVIQGIADKISNGEYEIRVDDKEKDTLGSLAGSLNKMAESLDFSFAKLSDNEWLQTGIAQLNDRMVGEKDVVELSNDILDFVAGYTKSQVGALYTLEGKVLQLQSGFALNSNVAKIIPAGDGILGQVATSGKQIFLNDIDPEYISVSHATGNIKPKNVLAVPVFQDNKVRGVIELASINNYTERKLEFLRNVAGNIGIAITSAQNRKKMQELLEETQAQSEELQAQHSELENLNTELEGHTQRLQTSEEELRVQQEELQQTNQELEERNKIINDRNAEIQRKAEELEQTTRYKSEFMANMSHELRTPLNSILLLSRYLSENNEDNLTDEQTESARVILNSGNGLLDLIDELLDLSKIEAGKMELEYEQISFAGIAADMQSLFTPIAKEKKIDLVIDNKFKPNEALETDKMRLEQIIKNLLSNALKFTASGSVKFSIQPAKDDASLIDFSVQDTGVGIPKDKQEMVFEAFKQADGSTKRKFGGTGLGLSISRELARLLGGEIKLISEPGKGSSFTVTIPKVKPATVPLPTPVRIETPAAAVIEESKTDERIKHLSPVIPGDIEDDRETIVSGDKVILIIEDDTAFAKALLGFTRQRGYKGVITVRGDQGVEMAMKYRPLAILLDLQLPVMDGWEVMEELKNNPVTKPIPVHIMSSMEAKKESRLRGAVDFINKPIAMEQMKQMFHKLEDALSRSPKKVLIVEENPKHAKALAYFLETFNVSSAVSSSVTDGVNTLKNNEVDCVILDMGIPDKNAYETLEVVKQNPGLENLPIIVFTGKNLSSAEESRIKQYADSIVVKTAHSYQRILDEVALFLHLIEENTNGKPATPRVSNGPLNEVLKDKTVLIADDDVRNIFSLTKSLEKHQMKVISAIDGKEALQQLQQHPETSIVLMDMMMPEMDGYESTTKIRQNPRFKNLPVIAVTAKAMMGDREKCIRAGASDYISKPVDIDQLVSLLRVWLYDKNI</sequence>
<keyword evidence="6" id="KW-0418">Kinase</keyword>
<dbReference type="InterPro" id="IPR003661">
    <property type="entry name" value="HisK_dim/P_dom"/>
</dbReference>
<feature type="transmembrane region" description="Helical" evidence="10">
    <location>
        <begin position="178"/>
        <end position="199"/>
    </location>
</feature>
<keyword evidence="9" id="KW-0175">Coiled coil</keyword>
<dbReference type="InterPro" id="IPR005467">
    <property type="entry name" value="His_kinase_dom"/>
</dbReference>
<dbReference type="Proteomes" id="UP000638732">
    <property type="component" value="Unassembled WGS sequence"/>
</dbReference>
<dbReference type="InterPro" id="IPR003660">
    <property type="entry name" value="HAMP_dom"/>
</dbReference>
<evidence type="ECO:0000256" key="7">
    <source>
        <dbReference type="ARBA" id="ARBA00023012"/>
    </source>
</evidence>
<evidence type="ECO:0000256" key="3">
    <source>
        <dbReference type="ARBA" id="ARBA00012438"/>
    </source>
</evidence>
<dbReference type="Gene3D" id="3.30.565.10">
    <property type="entry name" value="Histidine kinase-like ATPase, C-terminal domain"/>
    <property type="match status" value="1"/>
</dbReference>
<reference evidence="14" key="1">
    <citation type="submission" date="2020-01" db="EMBL/GenBank/DDBJ databases">
        <authorList>
            <person name="Seo Y.L."/>
        </authorList>
    </citation>
    <scope>NUCLEOTIDE SEQUENCE</scope>
    <source>
        <strain evidence="14">R11</strain>
    </source>
</reference>
<dbReference type="InterPro" id="IPR011006">
    <property type="entry name" value="CheY-like_superfamily"/>
</dbReference>
<evidence type="ECO:0000256" key="4">
    <source>
        <dbReference type="ARBA" id="ARBA00022553"/>
    </source>
</evidence>
<dbReference type="InterPro" id="IPR036097">
    <property type="entry name" value="HisK_dim/P_sf"/>
</dbReference>
<dbReference type="Pfam" id="PF00512">
    <property type="entry name" value="HisKA"/>
    <property type="match status" value="1"/>
</dbReference>
<dbReference type="PANTHER" id="PTHR45339">
    <property type="entry name" value="HYBRID SIGNAL TRANSDUCTION HISTIDINE KINASE J"/>
    <property type="match status" value="1"/>
</dbReference>
<dbReference type="CDD" id="cd00156">
    <property type="entry name" value="REC"/>
    <property type="match status" value="1"/>
</dbReference>
<dbReference type="InterPro" id="IPR003594">
    <property type="entry name" value="HATPase_dom"/>
</dbReference>
<dbReference type="PROSITE" id="PS50109">
    <property type="entry name" value="HIS_KIN"/>
    <property type="match status" value="1"/>
</dbReference>
<dbReference type="FunFam" id="3.30.565.10:FF:000010">
    <property type="entry name" value="Sensor histidine kinase RcsC"/>
    <property type="match status" value="1"/>
</dbReference>
<gene>
    <name evidence="14" type="ORF">GSY63_17155</name>
</gene>
<dbReference type="SUPFAM" id="SSF47384">
    <property type="entry name" value="Homodimeric domain of signal transducing histidine kinase"/>
    <property type="match status" value="1"/>
</dbReference>
<evidence type="ECO:0000256" key="5">
    <source>
        <dbReference type="ARBA" id="ARBA00022679"/>
    </source>
</evidence>
<dbReference type="SUPFAM" id="SSF55874">
    <property type="entry name" value="ATPase domain of HSP90 chaperone/DNA topoisomerase II/histidine kinase"/>
    <property type="match status" value="1"/>
</dbReference>
<dbReference type="Gene3D" id="6.10.340.10">
    <property type="match status" value="1"/>
</dbReference>
<protein>
    <recommendedName>
        <fullName evidence="3">histidine kinase</fullName>
        <ecNumber evidence="3">2.7.13.3</ecNumber>
    </recommendedName>
</protein>
<dbReference type="EMBL" id="WWEO01000044">
    <property type="protein sequence ID" value="NCD71098.1"/>
    <property type="molecule type" value="Genomic_DNA"/>
</dbReference>
<evidence type="ECO:0000256" key="1">
    <source>
        <dbReference type="ARBA" id="ARBA00000085"/>
    </source>
</evidence>
<name>A0A965ZJ74_9SPHI</name>
<feature type="modified residue" description="4-aspartylphosphate" evidence="8">
    <location>
        <position position="1118"/>
    </location>
</feature>
<dbReference type="SUPFAM" id="SSF52172">
    <property type="entry name" value="CheY-like"/>
    <property type="match status" value="3"/>
</dbReference>
<dbReference type="Gene3D" id="3.40.50.2300">
    <property type="match status" value="3"/>
</dbReference>
<evidence type="ECO:0000256" key="10">
    <source>
        <dbReference type="SAM" id="Phobius"/>
    </source>
</evidence>
<dbReference type="InterPro" id="IPR001789">
    <property type="entry name" value="Sig_transdc_resp-reg_receiver"/>
</dbReference>
<evidence type="ECO:0000256" key="6">
    <source>
        <dbReference type="ARBA" id="ARBA00022777"/>
    </source>
</evidence>
<proteinExistence type="predicted"/>
<feature type="modified residue" description="4-aspartylphosphate" evidence="8">
    <location>
        <position position="971"/>
    </location>
</feature>
<feature type="domain" description="Response regulatory" evidence="12">
    <location>
        <begin position="922"/>
        <end position="1038"/>
    </location>
</feature>
<reference evidence="14" key="2">
    <citation type="submission" date="2020-10" db="EMBL/GenBank/DDBJ databases">
        <title>Mucilaginibacter sp. nov., isolated from soil.</title>
        <authorList>
            <person name="Jeon C.O."/>
        </authorList>
    </citation>
    <scope>NUCLEOTIDE SEQUENCE</scope>
    <source>
        <strain evidence="14">R11</strain>
    </source>
</reference>
<dbReference type="SMART" id="SM00065">
    <property type="entry name" value="GAF"/>
    <property type="match status" value="1"/>
</dbReference>
<dbReference type="GO" id="GO:0000155">
    <property type="term" value="F:phosphorelay sensor kinase activity"/>
    <property type="evidence" value="ECO:0007669"/>
    <property type="project" value="InterPro"/>
</dbReference>